<reference evidence="6" key="1">
    <citation type="submission" date="2016-10" db="EMBL/GenBank/DDBJ databases">
        <authorList>
            <person name="Varghese N."/>
            <person name="Submissions S."/>
        </authorList>
    </citation>
    <scope>NUCLEOTIDE SEQUENCE [LARGE SCALE GENOMIC DNA]</scope>
    <source>
        <strain evidence="6">DSM 17038</strain>
    </source>
</reference>
<dbReference type="GO" id="GO:0030151">
    <property type="term" value="F:molybdenum ion binding"/>
    <property type="evidence" value="ECO:0007669"/>
    <property type="project" value="InterPro"/>
</dbReference>
<dbReference type="GO" id="GO:0030170">
    <property type="term" value="F:pyridoxal phosphate binding"/>
    <property type="evidence" value="ECO:0007669"/>
    <property type="project" value="InterPro"/>
</dbReference>
<organism evidence="5 6">
    <name type="scientific">Desulfotruncus arcticus DSM 17038</name>
    <dbReference type="NCBI Taxonomy" id="1121424"/>
    <lineage>
        <taxon>Bacteria</taxon>
        <taxon>Bacillati</taxon>
        <taxon>Bacillota</taxon>
        <taxon>Clostridia</taxon>
        <taxon>Eubacteriales</taxon>
        <taxon>Desulfallaceae</taxon>
        <taxon>Desulfotruncus</taxon>
    </lineage>
</organism>
<evidence type="ECO:0000256" key="3">
    <source>
        <dbReference type="PROSITE-ProRule" id="PRU00023"/>
    </source>
</evidence>
<keyword evidence="2 3" id="KW-0040">ANK repeat</keyword>
<dbReference type="SUPFAM" id="SSF48403">
    <property type="entry name" value="Ankyrin repeat"/>
    <property type="match status" value="1"/>
</dbReference>
<dbReference type="Pfam" id="PF12796">
    <property type="entry name" value="Ank_2"/>
    <property type="match status" value="1"/>
</dbReference>
<dbReference type="PROSITE" id="PS51340">
    <property type="entry name" value="MOSC"/>
    <property type="match status" value="1"/>
</dbReference>
<dbReference type="STRING" id="341036.SAMN05660649_03381"/>
<dbReference type="PROSITE" id="PS50297">
    <property type="entry name" value="ANK_REP_REGION"/>
    <property type="match status" value="2"/>
</dbReference>
<dbReference type="SUPFAM" id="SSF50800">
    <property type="entry name" value="PK beta-barrel domain-like"/>
    <property type="match status" value="1"/>
</dbReference>
<keyword evidence="1" id="KW-0677">Repeat</keyword>
<feature type="repeat" description="ANK" evidence="3">
    <location>
        <begin position="173"/>
        <end position="205"/>
    </location>
</feature>
<accession>A0A1I2W9Y4</accession>
<dbReference type="InterPro" id="IPR002110">
    <property type="entry name" value="Ankyrin_rpt"/>
</dbReference>
<evidence type="ECO:0000256" key="2">
    <source>
        <dbReference type="ARBA" id="ARBA00023043"/>
    </source>
</evidence>
<sequence length="267" mass="28886">MGKVLAINVSKVKGIAKTSVEQVEIVEGWGLKGDAHGGDWDRQVSIFPVECLEKVPPEKKEEVLSGGYTENLTIAGVELSELAVGNFVSIGEAVIKILHLGKDEFKEHGRPYIVSREGRFGRVVQGGLVNMGDTVLTYKFNKEDFLKCCQEGINTMVQVFLNEKMDPNATDMYGATALMLAARNGHADVVRMLLDKGAGLNASSHDGITALMIAAYMGHALTVKMLLAAGSDPDMRSESGLTALSLAREGNHEAVIQILEKKRQENS</sequence>
<name>A0A1I2W9Y4_9FIRM</name>
<dbReference type="RefSeq" id="WP_092472535.1">
    <property type="nucleotide sequence ID" value="NZ_FOOX01000013.1"/>
</dbReference>
<dbReference type="InterPro" id="IPR005302">
    <property type="entry name" value="MoCF_Sase_C"/>
</dbReference>
<dbReference type="InterPro" id="IPR036770">
    <property type="entry name" value="Ankyrin_rpt-contain_sf"/>
</dbReference>
<dbReference type="PRINTS" id="PR01415">
    <property type="entry name" value="ANKYRIN"/>
</dbReference>
<dbReference type="Gene3D" id="1.25.40.20">
    <property type="entry name" value="Ankyrin repeat-containing domain"/>
    <property type="match status" value="1"/>
</dbReference>
<dbReference type="PANTHER" id="PTHR24171:SF9">
    <property type="entry name" value="ANKYRIN REPEAT DOMAIN-CONTAINING PROTEIN 39"/>
    <property type="match status" value="1"/>
</dbReference>
<dbReference type="AlphaFoldDB" id="A0A1I2W9Y4"/>
<protein>
    <submittedName>
        <fullName evidence="5">FOG: Ankyrin repeat</fullName>
    </submittedName>
</protein>
<dbReference type="PROSITE" id="PS50088">
    <property type="entry name" value="ANK_REPEAT"/>
    <property type="match status" value="2"/>
</dbReference>
<feature type="repeat" description="ANK" evidence="3">
    <location>
        <begin position="206"/>
        <end position="238"/>
    </location>
</feature>
<evidence type="ECO:0000313" key="5">
    <source>
        <dbReference type="EMBL" id="SFG98203.1"/>
    </source>
</evidence>
<dbReference type="SMART" id="SM00248">
    <property type="entry name" value="ANK"/>
    <property type="match status" value="3"/>
</dbReference>
<evidence type="ECO:0000256" key="1">
    <source>
        <dbReference type="ARBA" id="ARBA00022737"/>
    </source>
</evidence>
<dbReference type="PANTHER" id="PTHR24171">
    <property type="entry name" value="ANKYRIN REPEAT DOMAIN-CONTAINING PROTEIN 39-RELATED"/>
    <property type="match status" value="1"/>
</dbReference>
<keyword evidence="6" id="KW-1185">Reference proteome</keyword>
<proteinExistence type="predicted"/>
<dbReference type="EMBL" id="FOOX01000013">
    <property type="protein sequence ID" value="SFG98203.1"/>
    <property type="molecule type" value="Genomic_DNA"/>
</dbReference>
<dbReference type="InterPro" id="IPR011037">
    <property type="entry name" value="Pyrv_Knase-like_insert_dom_sf"/>
</dbReference>
<gene>
    <name evidence="5" type="ORF">SAMN05660649_03381</name>
</gene>
<dbReference type="Gene3D" id="2.40.33.20">
    <property type="entry name" value="PK beta-barrel domain-like"/>
    <property type="match status" value="1"/>
</dbReference>
<feature type="domain" description="MOSC" evidence="4">
    <location>
        <begin position="18"/>
        <end position="138"/>
    </location>
</feature>
<dbReference type="Proteomes" id="UP000199337">
    <property type="component" value="Unassembled WGS sequence"/>
</dbReference>
<evidence type="ECO:0000259" key="4">
    <source>
        <dbReference type="PROSITE" id="PS51340"/>
    </source>
</evidence>
<dbReference type="GO" id="GO:0003824">
    <property type="term" value="F:catalytic activity"/>
    <property type="evidence" value="ECO:0007669"/>
    <property type="project" value="InterPro"/>
</dbReference>
<evidence type="ECO:0000313" key="6">
    <source>
        <dbReference type="Proteomes" id="UP000199337"/>
    </source>
</evidence>
<dbReference type="OrthoDB" id="9786134at2"/>